<evidence type="ECO:0000313" key="5">
    <source>
        <dbReference type="Proteomes" id="UP000595140"/>
    </source>
</evidence>
<feature type="domain" description="DUF8003" evidence="3">
    <location>
        <begin position="84"/>
        <end position="158"/>
    </location>
</feature>
<dbReference type="AlphaFoldDB" id="A0A484L441"/>
<dbReference type="PANTHER" id="PTHR31513:SF2">
    <property type="entry name" value="MRAZ"/>
    <property type="match status" value="1"/>
</dbReference>
<protein>
    <recommendedName>
        <fullName evidence="3">DUF8003 domain-containing protein</fullName>
    </recommendedName>
</protein>
<keyword evidence="1" id="KW-1133">Transmembrane helix</keyword>
<keyword evidence="5" id="KW-1185">Reference proteome</keyword>
<evidence type="ECO:0000313" key="4">
    <source>
        <dbReference type="EMBL" id="VFQ71085.1"/>
    </source>
</evidence>
<feature type="non-terminal residue" evidence="4">
    <location>
        <position position="1"/>
    </location>
</feature>
<accession>A0A484L441</accession>
<feature type="signal peptide" evidence="2">
    <location>
        <begin position="1"/>
        <end position="23"/>
    </location>
</feature>
<dbReference type="OrthoDB" id="1748197at2759"/>
<feature type="transmembrane region" description="Helical" evidence="1">
    <location>
        <begin position="164"/>
        <end position="186"/>
    </location>
</feature>
<keyword evidence="2" id="KW-0732">Signal</keyword>
<proteinExistence type="predicted"/>
<keyword evidence="1" id="KW-0472">Membrane</keyword>
<dbReference type="SMART" id="SM01411">
    <property type="entry name" value="Ephrin_rec_like"/>
    <property type="match status" value="1"/>
</dbReference>
<name>A0A484L441_9ASTE</name>
<reference evidence="4 5" key="1">
    <citation type="submission" date="2018-04" db="EMBL/GenBank/DDBJ databases">
        <authorList>
            <person name="Vogel A."/>
        </authorList>
    </citation>
    <scope>NUCLEOTIDE SEQUENCE [LARGE SCALE GENOMIC DNA]</scope>
</reference>
<evidence type="ECO:0000256" key="1">
    <source>
        <dbReference type="SAM" id="Phobius"/>
    </source>
</evidence>
<evidence type="ECO:0000259" key="3">
    <source>
        <dbReference type="Pfam" id="PF26010"/>
    </source>
</evidence>
<keyword evidence="1" id="KW-0812">Transmembrane</keyword>
<gene>
    <name evidence="4" type="ORF">CCAM_LOCUS12861</name>
</gene>
<dbReference type="Pfam" id="PF26010">
    <property type="entry name" value="DUF8003"/>
    <property type="match status" value="1"/>
</dbReference>
<sequence length="331" mass="35580">GGSGGTILLFLHALALMGNSSLSVVGGSGGLIGGGGGGGGRVHFHWSKINEGIDYEPLATLNGTIDIRGGLGDNEGLDGEEGTVTGKKCPKGLFGTFCVECPVGTYKTDEGSDPLLCTACPLEFLPSRADFIYIRGGVTQSPCPYKCISDKYRMPNCYTPLEELIYTFGGPWPFSLLLSCIVSGYFTMKTGSKFKYHPRCRNLRLINLAFADDLIVACKADKDSIKVILECLQHFKAVTGLEVNYSKSQIILGGVNDLDYEVIMDMTSMAKGVLPFRYLGGPITDGRISDRECEALVAKITTKISAWATKNLSYAGRCKLINNVLFGVISF</sequence>
<dbReference type="InterPro" id="IPR058316">
    <property type="entry name" value="DUF8003"/>
</dbReference>
<evidence type="ECO:0000256" key="2">
    <source>
        <dbReference type="SAM" id="SignalP"/>
    </source>
</evidence>
<organism evidence="4 5">
    <name type="scientific">Cuscuta campestris</name>
    <dbReference type="NCBI Taxonomy" id="132261"/>
    <lineage>
        <taxon>Eukaryota</taxon>
        <taxon>Viridiplantae</taxon>
        <taxon>Streptophyta</taxon>
        <taxon>Embryophyta</taxon>
        <taxon>Tracheophyta</taxon>
        <taxon>Spermatophyta</taxon>
        <taxon>Magnoliopsida</taxon>
        <taxon>eudicotyledons</taxon>
        <taxon>Gunneridae</taxon>
        <taxon>Pentapetalae</taxon>
        <taxon>asterids</taxon>
        <taxon>lamiids</taxon>
        <taxon>Solanales</taxon>
        <taxon>Convolvulaceae</taxon>
        <taxon>Cuscuteae</taxon>
        <taxon>Cuscuta</taxon>
        <taxon>Cuscuta subgen. Grammica</taxon>
        <taxon>Cuscuta sect. Cleistogrammica</taxon>
    </lineage>
</organism>
<dbReference type="EMBL" id="OOIL02000996">
    <property type="protein sequence ID" value="VFQ71085.1"/>
    <property type="molecule type" value="Genomic_DNA"/>
</dbReference>
<feature type="chain" id="PRO_5019847821" description="DUF8003 domain-containing protein" evidence="2">
    <location>
        <begin position="24"/>
        <end position="331"/>
    </location>
</feature>
<dbReference type="PANTHER" id="PTHR31513">
    <property type="entry name" value="EPHRIN TYPE-B RECEPTOR"/>
    <property type="match status" value="1"/>
</dbReference>
<dbReference type="Proteomes" id="UP000595140">
    <property type="component" value="Unassembled WGS sequence"/>
</dbReference>